<keyword evidence="4" id="KW-1003">Cell membrane</keyword>
<feature type="transmembrane region" description="Helical" evidence="8">
    <location>
        <begin position="140"/>
        <end position="158"/>
    </location>
</feature>
<protein>
    <submittedName>
        <fullName evidence="9">AzlC family ABC transporter permease</fullName>
    </submittedName>
</protein>
<evidence type="ECO:0000313" key="9">
    <source>
        <dbReference type="EMBL" id="MFK7161675.1"/>
    </source>
</evidence>
<comment type="subcellular location">
    <subcellularLocation>
        <location evidence="1">Cell membrane</location>
        <topology evidence="1">Multi-pass membrane protein</topology>
    </subcellularLocation>
</comment>
<keyword evidence="3" id="KW-0813">Transport</keyword>
<evidence type="ECO:0000256" key="6">
    <source>
        <dbReference type="ARBA" id="ARBA00022989"/>
    </source>
</evidence>
<keyword evidence="5 8" id="KW-0812">Transmembrane</keyword>
<dbReference type="InterPro" id="IPR011606">
    <property type="entry name" value="Brnchd-chn_aa_trnsp_permease"/>
</dbReference>
<accession>A0ABW8PZI5</accession>
<evidence type="ECO:0000256" key="3">
    <source>
        <dbReference type="ARBA" id="ARBA00022448"/>
    </source>
</evidence>
<evidence type="ECO:0000313" key="10">
    <source>
        <dbReference type="Proteomes" id="UP001621714"/>
    </source>
</evidence>
<dbReference type="Pfam" id="PF03591">
    <property type="entry name" value="AzlC"/>
    <property type="match status" value="1"/>
</dbReference>
<evidence type="ECO:0000256" key="1">
    <source>
        <dbReference type="ARBA" id="ARBA00004651"/>
    </source>
</evidence>
<keyword evidence="7 8" id="KW-0472">Membrane</keyword>
<dbReference type="RefSeq" id="WP_405340960.1">
    <property type="nucleotide sequence ID" value="NZ_JBANFI010000008.1"/>
</dbReference>
<feature type="transmembrane region" description="Helical" evidence="8">
    <location>
        <begin position="188"/>
        <end position="221"/>
    </location>
</feature>
<comment type="caution">
    <text evidence="9">The sequence shown here is derived from an EMBL/GenBank/DDBJ whole genome shotgun (WGS) entry which is preliminary data.</text>
</comment>
<keyword evidence="10" id="KW-1185">Reference proteome</keyword>
<gene>
    <name evidence="9" type="ORF">V6U78_11565</name>
</gene>
<feature type="transmembrane region" description="Helical" evidence="8">
    <location>
        <begin position="165"/>
        <end position="182"/>
    </location>
</feature>
<sequence>MSASAYTTAFKTSLPVLFGYLPLGAAFGVVFATSLDFAWWIAPLMGLVIYAGAGQLLAVSLLMTQTGLLEVFLAMFLLNIRHLFYGLSLLQAFEGAGWRKAYLIFGLTDETYSLLTARPRSKDRAAEQQQDFLITLYNQLYWIAGCALGAWLAHTLIFDASGIEFALVALFIILCIEQYLSLQTRFPIWAGLAAGISVTLLIPSSQQLVVALGLTLVALLWQYPSRRHLYTPQVNVSQVDTAQVDTVTASDRHTQGDQHEP</sequence>
<dbReference type="Proteomes" id="UP001621714">
    <property type="component" value="Unassembled WGS sequence"/>
</dbReference>
<feature type="transmembrane region" description="Helical" evidence="8">
    <location>
        <begin position="37"/>
        <end position="59"/>
    </location>
</feature>
<organism evidence="9 10">
    <name type="scientific">Marinospirillum alkalitolerans</name>
    <dbReference type="NCBI Taxonomy" id="3123374"/>
    <lineage>
        <taxon>Bacteria</taxon>
        <taxon>Pseudomonadati</taxon>
        <taxon>Pseudomonadota</taxon>
        <taxon>Gammaproteobacteria</taxon>
        <taxon>Oceanospirillales</taxon>
        <taxon>Oceanospirillaceae</taxon>
        <taxon>Marinospirillum</taxon>
    </lineage>
</organism>
<dbReference type="PANTHER" id="PTHR34979:SF1">
    <property type="entry name" value="INNER MEMBRANE PROTEIN YGAZ"/>
    <property type="match status" value="1"/>
</dbReference>
<evidence type="ECO:0000256" key="7">
    <source>
        <dbReference type="ARBA" id="ARBA00023136"/>
    </source>
</evidence>
<reference evidence="9 10" key="1">
    <citation type="submission" date="2024-02" db="EMBL/GenBank/DDBJ databases">
        <title>Marinospirillum sp. MEB 164 isolated from Lonar lake sediment.</title>
        <authorList>
            <person name="Joshi A."/>
            <person name="Thite S."/>
        </authorList>
    </citation>
    <scope>NUCLEOTIDE SEQUENCE [LARGE SCALE GENOMIC DNA]</scope>
    <source>
        <strain evidence="9 10">MEB164</strain>
    </source>
</reference>
<dbReference type="EMBL" id="JBANFI010000008">
    <property type="protein sequence ID" value="MFK7161675.1"/>
    <property type="molecule type" value="Genomic_DNA"/>
</dbReference>
<feature type="transmembrane region" description="Helical" evidence="8">
    <location>
        <begin position="12"/>
        <end position="31"/>
    </location>
</feature>
<proteinExistence type="inferred from homology"/>
<evidence type="ECO:0000256" key="8">
    <source>
        <dbReference type="SAM" id="Phobius"/>
    </source>
</evidence>
<feature type="transmembrane region" description="Helical" evidence="8">
    <location>
        <begin position="71"/>
        <end position="93"/>
    </location>
</feature>
<evidence type="ECO:0000256" key="2">
    <source>
        <dbReference type="ARBA" id="ARBA00010735"/>
    </source>
</evidence>
<evidence type="ECO:0000256" key="5">
    <source>
        <dbReference type="ARBA" id="ARBA00022692"/>
    </source>
</evidence>
<comment type="similarity">
    <text evidence="2">Belongs to the AzlC family.</text>
</comment>
<name>A0ABW8PZI5_9GAMM</name>
<evidence type="ECO:0000256" key="4">
    <source>
        <dbReference type="ARBA" id="ARBA00022475"/>
    </source>
</evidence>
<keyword evidence="6 8" id="KW-1133">Transmembrane helix</keyword>
<dbReference type="PANTHER" id="PTHR34979">
    <property type="entry name" value="INNER MEMBRANE PROTEIN YGAZ"/>
    <property type="match status" value="1"/>
</dbReference>